<dbReference type="eggNOG" id="COG1176">
    <property type="taxonomic scope" value="Bacteria"/>
</dbReference>
<feature type="transmembrane region" description="Helical" evidence="8">
    <location>
        <begin position="265"/>
        <end position="287"/>
    </location>
</feature>
<dbReference type="PANTHER" id="PTHR42929:SF1">
    <property type="entry name" value="INNER MEMBRANE ABC TRANSPORTER PERMEASE PROTEIN YDCU-RELATED"/>
    <property type="match status" value="1"/>
</dbReference>
<dbReference type="PROSITE" id="PS50928">
    <property type="entry name" value="ABC_TM1"/>
    <property type="match status" value="1"/>
</dbReference>
<evidence type="ECO:0000256" key="7">
    <source>
        <dbReference type="ARBA" id="ARBA00023136"/>
    </source>
</evidence>
<dbReference type="GO" id="GO:0055085">
    <property type="term" value="P:transmembrane transport"/>
    <property type="evidence" value="ECO:0007669"/>
    <property type="project" value="InterPro"/>
</dbReference>
<keyword evidence="6 8" id="KW-1133">Transmembrane helix</keyword>
<comment type="subcellular location">
    <subcellularLocation>
        <location evidence="1 8">Cell membrane</location>
        <topology evidence="1 8">Multi-pass membrane protein</topology>
    </subcellularLocation>
</comment>
<dbReference type="Gene3D" id="1.10.3720.10">
    <property type="entry name" value="MetI-like"/>
    <property type="match status" value="1"/>
</dbReference>
<sequence>MSLTGTSTGATVVRRGLLLLPAVAVVGVFVVGGLATATLQSLGRQPLVGDPTWSLDAYRAVAADPAVRASLPLTLRISLLATALSLVLGVALALGVRRLAAGRRRFTVLLQSILAVPHLVGALCIALLLAPSGLVSRAAAALGLVDEPAAFPLLVQDGFGWGIVAEYVWRETPFVALVALAALTPRVHDLEVAARTLGAGRWQRLRRVTLPLLVRPVAAAGVLLVAFTLGSYEVPVLLGQSFPAPLSVVTYRSFTDTDLSARPEAMASAVVLTVLTAATAVAVVVLLRSVARVRR</sequence>
<evidence type="ECO:0000259" key="9">
    <source>
        <dbReference type="PROSITE" id="PS50928"/>
    </source>
</evidence>
<evidence type="ECO:0000313" key="11">
    <source>
        <dbReference type="Proteomes" id="UP000003111"/>
    </source>
</evidence>
<dbReference type="Proteomes" id="UP000003111">
    <property type="component" value="Unassembled WGS sequence"/>
</dbReference>
<keyword evidence="3 8" id="KW-0813">Transport</keyword>
<feature type="transmembrane region" description="Helical" evidence="8">
    <location>
        <begin position="17"/>
        <end position="39"/>
    </location>
</feature>
<dbReference type="RefSeq" id="WP_007079592.1">
    <property type="nucleotide sequence ID" value="NZ_CM001024.1"/>
</dbReference>
<dbReference type="PANTHER" id="PTHR42929">
    <property type="entry name" value="INNER MEMBRANE ABC TRANSPORTER PERMEASE PROTEIN YDCU-RELATED-RELATED"/>
    <property type="match status" value="1"/>
</dbReference>
<evidence type="ECO:0000256" key="2">
    <source>
        <dbReference type="ARBA" id="ARBA00007069"/>
    </source>
</evidence>
<feature type="transmembrane region" description="Helical" evidence="8">
    <location>
        <begin position="108"/>
        <end position="129"/>
    </location>
</feature>
<evidence type="ECO:0000256" key="8">
    <source>
        <dbReference type="RuleBase" id="RU363032"/>
    </source>
</evidence>
<dbReference type="AlphaFoldDB" id="E2SEY5"/>
<feature type="transmembrane region" description="Helical" evidence="8">
    <location>
        <begin position="212"/>
        <end position="232"/>
    </location>
</feature>
<keyword evidence="11" id="KW-1185">Reference proteome</keyword>
<name>E2SEY5_9ACTN</name>
<accession>E2SEY5</accession>
<comment type="similarity">
    <text evidence="2">Belongs to the binding-protein-dependent transport system permease family. CysTW subfamily.</text>
</comment>
<dbReference type="HOGENOM" id="CLU_016047_18_4_11"/>
<keyword evidence="4" id="KW-1003">Cell membrane</keyword>
<dbReference type="InterPro" id="IPR035906">
    <property type="entry name" value="MetI-like_sf"/>
</dbReference>
<dbReference type="EMBL" id="ACLF03000010">
    <property type="protein sequence ID" value="EFQ82229.1"/>
    <property type="molecule type" value="Genomic_DNA"/>
</dbReference>
<reference evidence="10" key="1">
    <citation type="submission" date="2010-08" db="EMBL/GenBank/DDBJ databases">
        <authorList>
            <person name="Muzny D."/>
            <person name="Qin X."/>
            <person name="Buhay C."/>
            <person name="Dugan-Rocha S."/>
            <person name="Ding Y."/>
            <person name="Chen G."/>
            <person name="Hawes A."/>
            <person name="Holder M."/>
            <person name="Jhangiani S."/>
            <person name="Johnson A."/>
            <person name="Khan Z."/>
            <person name="Li Z."/>
            <person name="Liu W."/>
            <person name="Liu X."/>
            <person name="Perez L."/>
            <person name="Shen H."/>
            <person name="Wang Q."/>
            <person name="Watt J."/>
            <person name="Xi L."/>
            <person name="Xin Y."/>
            <person name="Zhou J."/>
            <person name="Deng J."/>
            <person name="Jiang H."/>
            <person name="Liu Y."/>
            <person name="Qu J."/>
            <person name="Song X.-Z."/>
            <person name="Zhang L."/>
            <person name="Villasana D."/>
            <person name="Johnson A."/>
            <person name="Liu J."/>
            <person name="Liyanage D."/>
            <person name="Lorensuhewa L."/>
            <person name="Robinson T."/>
            <person name="Song A."/>
            <person name="Song B.-B."/>
            <person name="Dinh H."/>
            <person name="Thornton R."/>
            <person name="Coyle M."/>
            <person name="Francisco L."/>
            <person name="Jackson L."/>
            <person name="Javaid M."/>
            <person name="Korchina V."/>
            <person name="Kovar C."/>
            <person name="Mata R."/>
            <person name="Mathew T."/>
            <person name="Ngo R."/>
            <person name="Nguyen L."/>
            <person name="Nguyen N."/>
            <person name="Okwuonu G."/>
            <person name="Ongeri F."/>
            <person name="Pham C."/>
            <person name="Simmons D."/>
            <person name="Wilczek-Boney K."/>
            <person name="Hale W."/>
            <person name="Jakkamsetti A."/>
            <person name="Pham P."/>
            <person name="Ruth R."/>
            <person name="San Lucas F."/>
            <person name="Warren J."/>
            <person name="Zhang J."/>
            <person name="Zhao Z."/>
            <person name="Zhou C."/>
            <person name="Zhu D."/>
            <person name="Lee S."/>
            <person name="Bess C."/>
            <person name="Blankenburg K."/>
            <person name="Forbes L."/>
            <person name="Fu Q."/>
            <person name="Gubbala S."/>
            <person name="Hirani K."/>
            <person name="Jayaseelan J.C."/>
            <person name="Lara F."/>
            <person name="Munidasa M."/>
            <person name="Palculict T."/>
            <person name="Patil S."/>
            <person name="Pu L.-L."/>
            <person name="Saada N."/>
            <person name="Tang L."/>
            <person name="Weissenberger G."/>
            <person name="Zhu Y."/>
            <person name="Hemphill L."/>
            <person name="Shang Y."/>
            <person name="Youmans B."/>
            <person name="Ayvaz T."/>
            <person name="Ross M."/>
            <person name="Santibanez J."/>
            <person name="Aqrawi P."/>
            <person name="Gross S."/>
            <person name="Joshi V."/>
            <person name="Fowler G."/>
            <person name="Nazareth L."/>
            <person name="Reid J."/>
            <person name="Worley K."/>
            <person name="Petrosino J."/>
            <person name="Highlander S."/>
            <person name="Gibbs R."/>
        </authorList>
    </citation>
    <scope>NUCLEOTIDE SEQUENCE [LARGE SCALE GENOMIC DNA]</scope>
    <source>
        <strain evidence="10">DSM 15272</strain>
    </source>
</reference>
<proteinExistence type="inferred from homology"/>
<organism evidence="10 11">
    <name type="scientific">Aeromicrobium marinum DSM 15272</name>
    <dbReference type="NCBI Taxonomy" id="585531"/>
    <lineage>
        <taxon>Bacteria</taxon>
        <taxon>Bacillati</taxon>
        <taxon>Actinomycetota</taxon>
        <taxon>Actinomycetes</taxon>
        <taxon>Propionibacteriales</taxon>
        <taxon>Nocardioidaceae</taxon>
        <taxon>Aeromicrobium</taxon>
    </lineage>
</organism>
<dbReference type="STRING" id="585531.HMPREF0063_12594"/>
<evidence type="ECO:0000313" key="10">
    <source>
        <dbReference type="EMBL" id="EFQ82229.1"/>
    </source>
</evidence>
<dbReference type="InterPro" id="IPR000515">
    <property type="entry name" value="MetI-like"/>
</dbReference>
<comment type="caution">
    <text evidence="10">The sequence shown here is derived from an EMBL/GenBank/DDBJ whole genome shotgun (WGS) entry which is preliminary data.</text>
</comment>
<feature type="domain" description="ABC transmembrane type-1" evidence="9">
    <location>
        <begin position="71"/>
        <end position="283"/>
    </location>
</feature>
<keyword evidence="5 8" id="KW-0812">Transmembrane</keyword>
<evidence type="ECO:0000256" key="4">
    <source>
        <dbReference type="ARBA" id="ARBA00022475"/>
    </source>
</evidence>
<feature type="transmembrane region" description="Helical" evidence="8">
    <location>
        <begin position="77"/>
        <end position="96"/>
    </location>
</feature>
<dbReference type="Pfam" id="PF00528">
    <property type="entry name" value="BPD_transp_1"/>
    <property type="match status" value="1"/>
</dbReference>
<evidence type="ECO:0000256" key="3">
    <source>
        <dbReference type="ARBA" id="ARBA00022448"/>
    </source>
</evidence>
<dbReference type="GO" id="GO:0005886">
    <property type="term" value="C:plasma membrane"/>
    <property type="evidence" value="ECO:0007669"/>
    <property type="project" value="UniProtKB-SubCell"/>
</dbReference>
<keyword evidence="7 8" id="KW-0472">Membrane</keyword>
<evidence type="ECO:0000256" key="1">
    <source>
        <dbReference type="ARBA" id="ARBA00004651"/>
    </source>
</evidence>
<dbReference type="CDD" id="cd06261">
    <property type="entry name" value="TM_PBP2"/>
    <property type="match status" value="1"/>
</dbReference>
<gene>
    <name evidence="10" type="ORF">HMPREF0063_12594</name>
</gene>
<dbReference type="SUPFAM" id="SSF161098">
    <property type="entry name" value="MetI-like"/>
    <property type="match status" value="1"/>
</dbReference>
<evidence type="ECO:0000256" key="6">
    <source>
        <dbReference type="ARBA" id="ARBA00022989"/>
    </source>
</evidence>
<evidence type="ECO:0000256" key="5">
    <source>
        <dbReference type="ARBA" id="ARBA00022692"/>
    </source>
</evidence>
<protein>
    <submittedName>
        <fullName evidence="10">ABC transporter, permease protein</fullName>
    </submittedName>
</protein>